<protein>
    <submittedName>
        <fullName evidence="1">Uncharacterized protein</fullName>
    </submittedName>
</protein>
<evidence type="ECO:0000313" key="2">
    <source>
        <dbReference type="Proteomes" id="UP000076482"/>
    </source>
</evidence>
<sequence length="51" mass="6389">MNNLKTMTNEELMNEYDWMINRLNTYNTIEQYEYKEELRVEILSRLNQEVK</sequence>
<reference evidence="1 2" key="1">
    <citation type="submission" date="2015-09" db="EMBL/GenBank/DDBJ databases">
        <title>Bacillus cereus food isolates.</title>
        <authorList>
            <person name="Boekhorst J."/>
        </authorList>
    </citation>
    <scope>NUCLEOTIDE SEQUENCE [LARGE SCALE GENOMIC DNA]</scope>
    <source>
        <strain evidence="1 2">B4088</strain>
    </source>
</reference>
<accession>A0A164KFH1</accession>
<proteinExistence type="predicted"/>
<dbReference type="PATRIC" id="fig|1396.535.peg.5625"/>
<dbReference type="AlphaFoldDB" id="A0A164KFH1"/>
<dbReference type="EMBL" id="LJKE01000132">
    <property type="protein sequence ID" value="KZD50183.1"/>
    <property type="molecule type" value="Genomic_DNA"/>
</dbReference>
<gene>
    <name evidence="1" type="ORF">B4088_6380</name>
</gene>
<dbReference type="RefSeq" id="WP_161940858.1">
    <property type="nucleotide sequence ID" value="NZ_LJKE01000132.1"/>
</dbReference>
<dbReference type="Proteomes" id="UP000076482">
    <property type="component" value="Unassembled WGS sequence"/>
</dbReference>
<comment type="caution">
    <text evidence="1">The sequence shown here is derived from an EMBL/GenBank/DDBJ whole genome shotgun (WGS) entry which is preliminary data.</text>
</comment>
<organism evidence="1 2">
    <name type="scientific">Bacillus cereus</name>
    <dbReference type="NCBI Taxonomy" id="1396"/>
    <lineage>
        <taxon>Bacteria</taxon>
        <taxon>Bacillati</taxon>
        <taxon>Bacillota</taxon>
        <taxon>Bacilli</taxon>
        <taxon>Bacillales</taxon>
        <taxon>Bacillaceae</taxon>
        <taxon>Bacillus</taxon>
        <taxon>Bacillus cereus group</taxon>
    </lineage>
</organism>
<evidence type="ECO:0000313" key="1">
    <source>
        <dbReference type="EMBL" id="KZD50183.1"/>
    </source>
</evidence>
<name>A0A164KFH1_BACCE</name>